<dbReference type="Pfam" id="PF14223">
    <property type="entry name" value="Retrotran_gag_2"/>
    <property type="match status" value="1"/>
</dbReference>
<sequence>MGQSVKIHLHFYSFGGDVPEKKPTNCEAHQVPRRPLSHTPPPGNCSSKHIGVCQTAGRGQHLLPATPATRDEPIDAAPQALRDTNCTDEEKKRARDYLWCHLGEDFQNMYIVEPDPAFIWDSLDVHFEKMKEAELPEATYNWEHLRFEDFDSVIEYNSALQRVSAQLKVCGRDVTEASLIEKTLSTFPSSKRVLVDIYLKQNHHTYLELVSQLLVAQKQDEAVMRNYNARPAQAA</sequence>
<reference evidence="1 2" key="1">
    <citation type="journal article" date="2019" name="Sci. Rep.">
        <title>A high-quality genome of Eragrostis curvula grass provides insights into Poaceae evolution and supports new strategies to enhance forage quality.</title>
        <authorList>
            <person name="Carballo J."/>
            <person name="Santos B.A.C.M."/>
            <person name="Zappacosta D."/>
            <person name="Garbus I."/>
            <person name="Selva J.P."/>
            <person name="Gallo C.A."/>
            <person name="Diaz A."/>
            <person name="Albertini E."/>
            <person name="Caccamo M."/>
            <person name="Echenique V."/>
        </authorList>
    </citation>
    <scope>NUCLEOTIDE SEQUENCE [LARGE SCALE GENOMIC DNA]</scope>
    <source>
        <strain evidence="2">cv. Victoria</strain>
        <tissue evidence="1">Leaf</tissue>
    </source>
</reference>
<dbReference type="PANTHER" id="PTHR33325">
    <property type="entry name" value="ZINC FINGER, CCHC-TYPE-RELATED"/>
    <property type="match status" value="1"/>
</dbReference>
<accession>A0A5J9VT52</accession>
<comment type="caution">
    <text evidence="1">The sequence shown here is derived from an EMBL/GenBank/DDBJ whole genome shotgun (WGS) entry which is preliminary data.</text>
</comment>
<feature type="non-terminal residue" evidence="1">
    <location>
        <position position="1"/>
    </location>
</feature>
<gene>
    <name evidence="1" type="ORF">EJB05_12162</name>
</gene>
<evidence type="ECO:0000313" key="1">
    <source>
        <dbReference type="EMBL" id="TVU38776.1"/>
    </source>
</evidence>
<dbReference type="OrthoDB" id="659512at2759"/>
<dbReference type="Proteomes" id="UP000324897">
    <property type="component" value="Chromosome 4"/>
</dbReference>
<dbReference type="PANTHER" id="PTHR33325:SF11">
    <property type="entry name" value="COLD SHOCK DOMAIN-CONTAINING PROTEIN 4-LIKE"/>
    <property type="match status" value="1"/>
</dbReference>
<keyword evidence="2" id="KW-1185">Reference proteome</keyword>
<proteinExistence type="predicted"/>
<evidence type="ECO:0000313" key="2">
    <source>
        <dbReference type="Proteomes" id="UP000324897"/>
    </source>
</evidence>
<dbReference type="Gramene" id="TVU38776">
    <property type="protein sequence ID" value="TVU38776"/>
    <property type="gene ID" value="EJB05_12162"/>
</dbReference>
<feature type="non-terminal residue" evidence="1">
    <location>
        <position position="235"/>
    </location>
</feature>
<dbReference type="EMBL" id="RWGY01000007">
    <property type="protein sequence ID" value="TVU38776.1"/>
    <property type="molecule type" value="Genomic_DNA"/>
</dbReference>
<protein>
    <submittedName>
        <fullName evidence="1">Uncharacterized protein</fullName>
    </submittedName>
</protein>
<dbReference type="AlphaFoldDB" id="A0A5J9VT52"/>
<organism evidence="1 2">
    <name type="scientific">Eragrostis curvula</name>
    <name type="common">weeping love grass</name>
    <dbReference type="NCBI Taxonomy" id="38414"/>
    <lineage>
        <taxon>Eukaryota</taxon>
        <taxon>Viridiplantae</taxon>
        <taxon>Streptophyta</taxon>
        <taxon>Embryophyta</taxon>
        <taxon>Tracheophyta</taxon>
        <taxon>Spermatophyta</taxon>
        <taxon>Magnoliopsida</taxon>
        <taxon>Liliopsida</taxon>
        <taxon>Poales</taxon>
        <taxon>Poaceae</taxon>
        <taxon>PACMAD clade</taxon>
        <taxon>Chloridoideae</taxon>
        <taxon>Eragrostideae</taxon>
        <taxon>Eragrostidinae</taxon>
        <taxon>Eragrostis</taxon>
    </lineage>
</organism>
<name>A0A5J9VT52_9POAL</name>